<accession>A0A840XK87</accession>
<reference evidence="2 3" key="1">
    <citation type="submission" date="2020-08" db="EMBL/GenBank/DDBJ databases">
        <title>Genomic Encyclopedia of Type Strains, Phase IV (KMG-IV): sequencing the most valuable type-strain genomes for metagenomic binning, comparative biology and taxonomic classification.</title>
        <authorList>
            <person name="Goeker M."/>
        </authorList>
    </citation>
    <scope>NUCLEOTIDE SEQUENCE [LARGE SCALE GENOMIC DNA]</scope>
    <source>
        <strain evidence="2 3">DSM 25895</strain>
    </source>
</reference>
<protein>
    <submittedName>
        <fullName evidence="2">Uncharacterized protein</fullName>
    </submittedName>
</protein>
<keyword evidence="1" id="KW-1133">Transmembrane helix</keyword>
<proteinExistence type="predicted"/>
<keyword evidence="1" id="KW-0812">Transmembrane</keyword>
<evidence type="ECO:0000313" key="2">
    <source>
        <dbReference type="EMBL" id="MBB5688306.1"/>
    </source>
</evidence>
<dbReference type="EMBL" id="JACIJE010000001">
    <property type="protein sequence ID" value="MBB5688306.1"/>
    <property type="molecule type" value="Genomic_DNA"/>
</dbReference>
<comment type="caution">
    <text evidence="2">The sequence shown here is derived from an EMBL/GenBank/DDBJ whole genome shotgun (WGS) entry which is preliminary data.</text>
</comment>
<keyword evidence="1" id="KW-0472">Membrane</keyword>
<gene>
    <name evidence="2" type="ORF">FHS88_000416</name>
</gene>
<sequence>MARGRPLPPGIARQAVPPGLLAQLPVHPGHAYAMVGTSLVLLGAGGVVVDILGLF</sequence>
<dbReference type="Gene3D" id="3.10.450.160">
    <property type="entry name" value="inner membrane protein cigr"/>
    <property type="match status" value="1"/>
</dbReference>
<feature type="transmembrane region" description="Helical" evidence="1">
    <location>
        <begin position="31"/>
        <end position="54"/>
    </location>
</feature>
<name>A0A840XK87_9PROT</name>
<evidence type="ECO:0000256" key="1">
    <source>
        <dbReference type="SAM" id="Phobius"/>
    </source>
</evidence>
<dbReference type="AlphaFoldDB" id="A0A840XK87"/>
<dbReference type="Proteomes" id="UP000562254">
    <property type="component" value="Unassembled WGS sequence"/>
</dbReference>
<organism evidence="2 3">
    <name type="scientific">Neoroseomonas alkaliterrae</name>
    <dbReference type="NCBI Taxonomy" id="1452450"/>
    <lineage>
        <taxon>Bacteria</taxon>
        <taxon>Pseudomonadati</taxon>
        <taxon>Pseudomonadota</taxon>
        <taxon>Alphaproteobacteria</taxon>
        <taxon>Acetobacterales</taxon>
        <taxon>Acetobacteraceae</taxon>
        <taxon>Neoroseomonas</taxon>
    </lineage>
</organism>
<keyword evidence="3" id="KW-1185">Reference proteome</keyword>
<evidence type="ECO:0000313" key="3">
    <source>
        <dbReference type="Proteomes" id="UP000562254"/>
    </source>
</evidence>
<dbReference type="RefSeq" id="WP_184480793.1">
    <property type="nucleotide sequence ID" value="NZ_JACIJE010000001.1"/>
</dbReference>